<name>A0ABM9NI38_9GAMM</name>
<dbReference type="Proteomes" id="UP001497493">
    <property type="component" value="Chromosome"/>
</dbReference>
<keyword evidence="1" id="KW-0808">Transferase</keyword>
<accession>A0ABM9NI38</accession>
<proteinExistence type="predicted"/>
<dbReference type="SUPFAM" id="SSF53448">
    <property type="entry name" value="Nucleotide-diphospho-sugar transferases"/>
    <property type="match status" value="1"/>
</dbReference>
<dbReference type="Pfam" id="PF13704">
    <property type="entry name" value="Glyco_tranf_2_4"/>
    <property type="match status" value="1"/>
</dbReference>
<evidence type="ECO:0000313" key="2">
    <source>
        <dbReference type="Proteomes" id="UP001497493"/>
    </source>
</evidence>
<protein>
    <submittedName>
        <fullName evidence="1">Glycosyl transferase family 2</fullName>
    </submittedName>
</protein>
<sequence length="375" mass="42361">MTTEESFRAARRAVDAGHWSELPKLYREAHDDAKNDPRIKDMLALALFNLGNYAELLQIPGIDRSAKLCVLADDLRQNELGRKHQLVDQGPPLGSAAYVAMIKDEDDVVWPNLLWHYSLGFRRFVLVDNGSTDATRALIGRFAAAFADTTVIVIDDPVVGYLQAEFTTAAFRVACSLWPEVRWVFPVDADEFLCAERPLEEILSGLPEETEGILLPKSQYLPIRDYYSTDPGAPFFHRIRHREPLSHKSFKVAVRSRVQYQIQQGNHGVTADGQEIRGYVGGLGLGLHYREFFLRSLDHTRKKVINGGRAIEAAEALGRKDIGGSHWKDWYGIYLREGEAGIRGIFESHFRDPSQLIFDPFPLDPVLGRWESLCP</sequence>
<dbReference type="EMBL" id="OZ026884">
    <property type="protein sequence ID" value="CAL1240304.1"/>
    <property type="molecule type" value="Genomic_DNA"/>
</dbReference>
<dbReference type="InterPro" id="IPR029044">
    <property type="entry name" value="Nucleotide-diphossugar_trans"/>
</dbReference>
<keyword evidence="2" id="KW-1185">Reference proteome</keyword>
<gene>
    <name evidence="1" type="ORF">MECH1_V1_1528</name>
</gene>
<evidence type="ECO:0000313" key="1">
    <source>
        <dbReference type="EMBL" id="CAL1240304.1"/>
    </source>
</evidence>
<dbReference type="GO" id="GO:0016740">
    <property type="term" value="F:transferase activity"/>
    <property type="evidence" value="ECO:0007669"/>
    <property type="project" value="UniProtKB-KW"/>
</dbReference>
<organism evidence="1 2">
    <name type="scientific">Candidatus Methylocalor cossyra</name>
    <dbReference type="NCBI Taxonomy" id="3108543"/>
    <lineage>
        <taxon>Bacteria</taxon>
        <taxon>Pseudomonadati</taxon>
        <taxon>Pseudomonadota</taxon>
        <taxon>Gammaproteobacteria</taxon>
        <taxon>Methylococcales</taxon>
        <taxon>Methylococcaceae</taxon>
        <taxon>Candidatus Methylocalor</taxon>
    </lineage>
</organism>
<reference evidence="1 2" key="1">
    <citation type="submission" date="2024-04" db="EMBL/GenBank/DDBJ databases">
        <authorList>
            <person name="Cremers G."/>
        </authorList>
    </citation>
    <scope>NUCLEOTIDE SEQUENCE [LARGE SCALE GENOMIC DNA]</scope>
    <source>
        <strain evidence="1">MeCH1-AG</strain>
    </source>
</reference>
<dbReference type="RefSeq" id="WP_348759794.1">
    <property type="nucleotide sequence ID" value="NZ_OZ026884.1"/>
</dbReference>